<dbReference type="Pfam" id="PF13699">
    <property type="entry name" value="eCIS_core"/>
    <property type="match status" value="1"/>
</dbReference>
<name>A0AAX3ZJV9_STRRO</name>
<keyword evidence="6" id="KW-1185">Reference proteome</keyword>
<evidence type="ECO:0000313" key="4">
    <source>
        <dbReference type="EMBL" id="WMC87045.1"/>
    </source>
</evidence>
<evidence type="ECO:0000313" key="5">
    <source>
        <dbReference type="Proteomes" id="UP001231701"/>
    </source>
</evidence>
<proteinExistence type="predicted"/>
<gene>
    <name evidence="3" type="ORF">ACGU38_37260</name>
    <name evidence="4" type="ORF">P7W03_16365</name>
</gene>
<dbReference type="GeneID" id="90943631"/>
<dbReference type="Proteomes" id="UP001605990">
    <property type="component" value="Unassembled WGS sequence"/>
</dbReference>
<dbReference type="InterPro" id="IPR025295">
    <property type="entry name" value="eCIS_core_dom"/>
</dbReference>
<dbReference type="AlphaFoldDB" id="A0AAX3ZJV9"/>
<feature type="domain" description="eCIS core" evidence="2">
    <location>
        <begin position="103"/>
        <end position="175"/>
    </location>
</feature>
<dbReference type="EMBL" id="CP121271">
    <property type="protein sequence ID" value="WMC87045.1"/>
    <property type="molecule type" value="Genomic_DNA"/>
</dbReference>
<dbReference type="RefSeq" id="WP_246559028.1">
    <property type="nucleotide sequence ID" value="NZ_CP121271.1"/>
</dbReference>
<feature type="region of interest" description="Disordered" evidence="1">
    <location>
        <begin position="1"/>
        <end position="25"/>
    </location>
</feature>
<dbReference type="EMBL" id="JBIENY010000527">
    <property type="protein sequence ID" value="MFG6300989.1"/>
    <property type="molecule type" value="Genomic_DNA"/>
</dbReference>
<evidence type="ECO:0000256" key="1">
    <source>
        <dbReference type="SAM" id="MobiDB-lite"/>
    </source>
</evidence>
<feature type="region of interest" description="Disordered" evidence="1">
    <location>
        <begin position="49"/>
        <end position="84"/>
    </location>
</feature>
<evidence type="ECO:0000313" key="6">
    <source>
        <dbReference type="Proteomes" id="UP001605990"/>
    </source>
</evidence>
<sequence>MRAHGTRSRTSDERESTRPVVPPSAPVQRMLDLQHAAGNAAVARTVEAGRHRHGPGCGHPAPVQREAARHEHGPGCGHGAALDTAPENQRGLLEAAKATPSSPLPGAFLSQAKAFYRNDRLSEGRVHDNPTAQRATAALGAQAMTVGKDIFLGPSAVGNTRILAHEASHLDKNLRGVRETGNDNGAGVTVTDPGQDSERAAETDGAAFEAGASTAPSVVAQRAVGAHGGERDGAVQRSTGATKAVVQRALDTALIASATETLGITRAVKIVEVPPGVRADVPFGKYPDGCVVGLSAADKELTVQQVNGWHDGSTPASEVVAQAGGGGYLAQYGIILTNSVAEGGYTVAQTIQHEMGHLKQHQDGFDVNMAGGRRALVEYHNILVNENALTGQLRTEYTSADNTIPSAVRARATQEGVNLANPWTALVNYVRTSGDAGQQRLLDAITAELGNSKYDEEEGRGFAKKPRRVKIQERVGRMYFNALFAQPAS</sequence>
<reference evidence="4" key="1">
    <citation type="submission" date="2023-03" db="EMBL/GenBank/DDBJ databases">
        <title>Borrelidin-producing and root-colonizing Streptomyces rochei is a potent biopesticide for soil-borne oomycete-caused plant diseases.</title>
        <authorList>
            <person name="Zhou D."/>
            <person name="Wang X."/>
            <person name="Navarro-Munoz J.C."/>
            <person name="Li W."/>
            <person name="Li J."/>
            <person name="Jiu M."/>
            <person name="Deng S."/>
            <person name="Ye Y."/>
            <person name="Daly P."/>
            <person name="Wei L."/>
        </authorList>
    </citation>
    <scope>NUCLEOTIDE SEQUENCE</scope>
    <source>
        <strain evidence="4">JK1</strain>
    </source>
</reference>
<organism evidence="4 5">
    <name type="scientific">Streptomyces rochei</name>
    <name type="common">Streptomyces parvullus</name>
    <dbReference type="NCBI Taxonomy" id="1928"/>
    <lineage>
        <taxon>Bacteria</taxon>
        <taxon>Bacillati</taxon>
        <taxon>Actinomycetota</taxon>
        <taxon>Actinomycetes</taxon>
        <taxon>Kitasatosporales</taxon>
        <taxon>Streptomycetaceae</taxon>
        <taxon>Streptomyces</taxon>
        <taxon>Streptomyces rochei group</taxon>
    </lineage>
</organism>
<evidence type="ECO:0000313" key="3">
    <source>
        <dbReference type="EMBL" id="MFG6300989.1"/>
    </source>
</evidence>
<protein>
    <submittedName>
        <fullName evidence="4">DUF4157 domain-containing protein</fullName>
    </submittedName>
</protein>
<feature type="region of interest" description="Disordered" evidence="1">
    <location>
        <begin position="176"/>
        <end position="200"/>
    </location>
</feature>
<reference evidence="3 6" key="2">
    <citation type="submission" date="2024-10" db="EMBL/GenBank/DDBJ databases">
        <title>Draft genome assembly of a novel steroid transforming actinomycete isolated from African clawed frog Xenopus laevis.</title>
        <authorList>
            <person name="Bragin E."/>
            <person name="Kollerov V."/>
            <person name="Donova M.V."/>
        </authorList>
    </citation>
    <scope>NUCLEOTIDE SEQUENCE [LARGE SCALE GENOMIC DNA]</scope>
    <source>
        <strain evidence="3 6">MTOC-St3</strain>
    </source>
</reference>
<accession>A0AAX3ZJV9</accession>
<evidence type="ECO:0000259" key="2">
    <source>
        <dbReference type="Pfam" id="PF13699"/>
    </source>
</evidence>
<dbReference type="Proteomes" id="UP001231701">
    <property type="component" value="Chromosome"/>
</dbReference>